<keyword evidence="2 7" id="KW-0547">Nucleotide-binding</keyword>
<comment type="similarity">
    <text evidence="7">Belongs to the NrdR family.</text>
</comment>
<dbReference type="InterPro" id="IPR005144">
    <property type="entry name" value="ATP-cone_dom"/>
</dbReference>
<dbReference type="Pfam" id="PF03477">
    <property type="entry name" value="ATP-cone"/>
    <property type="match status" value="1"/>
</dbReference>
<keyword evidence="5 7" id="KW-0238">DNA-binding</keyword>
<comment type="function">
    <text evidence="7">Negatively regulates transcription of bacterial ribonucleotide reductase nrd genes and operons by binding to NrdR-boxes.</text>
</comment>
<dbReference type="GO" id="GO:0008270">
    <property type="term" value="F:zinc ion binding"/>
    <property type="evidence" value="ECO:0007669"/>
    <property type="project" value="UniProtKB-UniRule"/>
</dbReference>
<dbReference type="InterPro" id="IPR003796">
    <property type="entry name" value="RNR_NrdR-like"/>
</dbReference>
<dbReference type="GO" id="GO:0045892">
    <property type="term" value="P:negative regulation of DNA-templated transcription"/>
    <property type="evidence" value="ECO:0007669"/>
    <property type="project" value="UniProtKB-UniRule"/>
</dbReference>
<dbReference type="RefSeq" id="WP_147005728.1">
    <property type="nucleotide sequence ID" value="NZ_AP019846.1"/>
</dbReference>
<evidence type="ECO:0000256" key="2">
    <source>
        <dbReference type="ARBA" id="ARBA00022741"/>
    </source>
</evidence>
<dbReference type="OrthoDB" id="9807461at2"/>
<comment type="cofactor">
    <cofactor evidence="7">
        <name>Zn(2+)</name>
        <dbReference type="ChEBI" id="CHEBI:29105"/>
    </cofactor>
    <text evidence="7">Binds 1 zinc ion.</text>
</comment>
<evidence type="ECO:0000256" key="1">
    <source>
        <dbReference type="ARBA" id="ARBA00022491"/>
    </source>
</evidence>
<dbReference type="Proteomes" id="UP000321561">
    <property type="component" value="Chromosome"/>
</dbReference>
<reference evidence="9 10" key="1">
    <citation type="submission" date="2019-07" db="EMBL/GenBank/DDBJ databases">
        <title>Complete Genome Sequence of Leptotrichia hongkongensis Strain JMUB5056.</title>
        <authorList>
            <person name="Watanabe S."/>
            <person name="Cui L."/>
        </authorList>
    </citation>
    <scope>NUCLEOTIDE SEQUENCE [LARGE SCALE GENOMIC DNA]</scope>
    <source>
        <strain evidence="9 10">JMUB5056</strain>
    </source>
</reference>
<dbReference type="NCBIfam" id="TIGR00244">
    <property type="entry name" value="transcriptional regulator NrdR"/>
    <property type="match status" value="1"/>
</dbReference>
<dbReference type="KEGG" id="lhg:JMUB5056_1320"/>
<accession>A0A510LC47</accession>
<keyword evidence="3 7" id="KW-0067">ATP-binding</keyword>
<keyword evidence="7" id="KW-0862">Zinc</keyword>
<gene>
    <name evidence="7" type="primary">nrdR</name>
    <name evidence="9" type="ORF">JMUB5056_1320</name>
</gene>
<feature type="zinc finger region" evidence="7">
    <location>
        <begin position="3"/>
        <end position="34"/>
    </location>
</feature>
<dbReference type="EMBL" id="AP019846">
    <property type="protein sequence ID" value="BBM59735.1"/>
    <property type="molecule type" value="Genomic_DNA"/>
</dbReference>
<evidence type="ECO:0000256" key="6">
    <source>
        <dbReference type="ARBA" id="ARBA00023163"/>
    </source>
</evidence>
<evidence type="ECO:0000256" key="4">
    <source>
        <dbReference type="ARBA" id="ARBA00023015"/>
    </source>
</evidence>
<protein>
    <recommendedName>
        <fullName evidence="7">Transcriptional repressor NrdR</fullName>
    </recommendedName>
</protein>
<dbReference type="PANTHER" id="PTHR30455">
    <property type="entry name" value="TRANSCRIPTIONAL REPRESSOR NRDR"/>
    <property type="match status" value="1"/>
</dbReference>
<dbReference type="Pfam" id="PF22811">
    <property type="entry name" value="Zn_ribbon_NrdR"/>
    <property type="match status" value="1"/>
</dbReference>
<dbReference type="GO" id="GO:0003677">
    <property type="term" value="F:DNA binding"/>
    <property type="evidence" value="ECO:0007669"/>
    <property type="project" value="UniProtKB-KW"/>
</dbReference>
<evidence type="ECO:0000256" key="5">
    <source>
        <dbReference type="ARBA" id="ARBA00023125"/>
    </source>
</evidence>
<evidence type="ECO:0000256" key="7">
    <source>
        <dbReference type="HAMAP-Rule" id="MF_00440"/>
    </source>
</evidence>
<dbReference type="GO" id="GO:0005524">
    <property type="term" value="F:ATP binding"/>
    <property type="evidence" value="ECO:0007669"/>
    <property type="project" value="UniProtKB-UniRule"/>
</dbReference>
<dbReference type="PANTHER" id="PTHR30455:SF2">
    <property type="entry name" value="TRANSCRIPTIONAL REPRESSOR NRDR"/>
    <property type="match status" value="1"/>
</dbReference>
<evidence type="ECO:0000313" key="10">
    <source>
        <dbReference type="Proteomes" id="UP000321561"/>
    </source>
</evidence>
<keyword evidence="7" id="KW-0863">Zinc-finger</keyword>
<dbReference type="AlphaFoldDB" id="A0A510LC47"/>
<name>A0A510LC47_9FUSO</name>
<dbReference type="PROSITE" id="PS51161">
    <property type="entry name" value="ATP_CONE"/>
    <property type="match status" value="1"/>
</dbReference>
<sequence>MRCPFCGYENTKVVDSRAYFEGNSIKRRRECEKCGKRFTTHEKVAELSLVVVKKNGEKQPYLREKVYNGIVRAFENRHIDIEKIEETIDKIEREILTSYSGEIKSSELGEKILSYLIDLDEIAYVRFASVYKKFDSLDSFIKEIEKIRNDKNNQDRYKKLKIQEE</sequence>
<keyword evidence="6 7" id="KW-0804">Transcription</keyword>
<dbReference type="InterPro" id="IPR055173">
    <property type="entry name" value="NrdR-like_N"/>
</dbReference>
<keyword evidence="4 7" id="KW-0805">Transcription regulation</keyword>
<organism evidence="9 10">
    <name type="scientific">Leptotrichia hongkongensis</name>
    <dbReference type="NCBI Taxonomy" id="554406"/>
    <lineage>
        <taxon>Bacteria</taxon>
        <taxon>Fusobacteriati</taxon>
        <taxon>Fusobacteriota</taxon>
        <taxon>Fusobacteriia</taxon>
        <taxon>Fusobacteriales</taxon>
        <taxon>Leptotrichiaceae</taxon>
        <taxon>Leptotrichia</taxon>
    </lineage>
</organism>
<feature type="domain" description="ATP-cone" evidence="8">
    <location>
        <begin position="49"/>
        <end position="139"/>
    </location>
</feature>
<dbReference type="HAMAP" id="MF_00440">
    <property type="entry name" value="NrdR"/>
    <property type="match status" value="1"/>
</dbReference>
<evidence type="ECO:0000256" key="3">
    <source>
        <dbReference type="ARBA" id="ARBA00022840"/>
    </source>
</evidence>
<evidence type="ECO:0000259" key="8">
    <source>
        <dbReference type="PROSITE" id="PS51161"/>
    </source>
</evidence>
<proteinExistence type="inferred from homology"/>
<keyword evidence="7" id="KW-0479">Metal-binding</keyword>
<keyword evidence="1 7" id="KW-0678">Repressor</keyword>
<evidence type="ECO:0000313" key="9">
    <source>
        <dbReference type="EMBL" id="BBM59735.1"/>
    </source>
</evidence>